<reference evidence="4 5" key="1">
    <citation type="submission" date="2020-01" db="EMBL/GenBank/DDBJ databases">
        <authorList>
            <person name="Deng T."/>
        </authorList>
    </citation>
    <scope>NUCLEOTIDE SEQUENCE [LARGE SCALE GENOMIC DNA]</scope>
    <source>
        <strain evidence="4 5">5221</strain>
    </source>
</reference>
<dbReference type="NCBIfam" id="TIGR00369">
    <property type="entry name" value="unchar_dom_1"/>
    <property type="match status" value="1"/>
</dbReference>
<protein>
    <submittedName>
        <fullName evidence="4">Hydroxyphenylacetyl-CoA thioesterase PaaI</fullName>
    </submittedName>
</protein>
<dbReference type="InterPro" id="IPR011973">
    <property type="entry name" value="PaaD"/>
</dbReference>
<dbReference type="Gene3D" id="3.10.129.10">
    <property type="entry name" value="Hotdog Thioesterase"/>
    <property type="match status" value="1"/>
</dbReference>
<keyword evidence="5" id="KW-1185">Reference proteome</keyword>
<dbReference type="InterPro" id="IPR052723">
    <property type="entry name" value="Acyl-CoA_thioesterase_PaaI"/>
</dbReference>
<dbReference type="InterPro" id="IPR029069">
    <property type="entry name" value="HotDog_dom_sf"/>
</dbReference>
<sequence>MGTTPLTPGLAPSPGSDGTGVVEMYAGDRASQALGIVVEDFGEDWARCSMTVGPDMANGHGITHGGYLFLFADTTFAMACNTEGSVTVASGGDITFLRPSHVGDALTAEGRAVATTGRSGVYDITVRRGDEVIAVYRGRSRTLPARPAPPAAG</sequence>
<dbReference type="RefSeq" id="WP_160953158.1">
    <property type="nucleotide sequence ID" value="NZ_WWEQ01000023.1"/>
</dbReference>
<comment type="similarity">
    <text evidence="1">Belongs to the thioesterase PaaI family.</text>
</comment>
<evidence type="ECO:0000313" key="4">
    <source>
        <dbReference type="EMBL" id="MYM19730.1"/>
    </source>
</evidence>
<evidence type="ECO:0000259" key="3">
    <source>
        <dbReference type="Pfam" id="PF03061"/>
    </source>
</evidence>
<feature type="domain" description="Thioesterase" evidence="3">
    <location>
        <begin position="60"/>
        <end position="132"/>
    </location>
</feature>
<dbReference type="Proteomes" id="UP000469215">
    <property type="component" value="Unassembled WGS sequence"/>
</dbReference>
<dbReference type="CDD" id="cd03443">
    <property type="entry name" value="PaaI_thioesterase"/>
    <property type="match status" value="1"/>
</dbReference>
<organism evidence="4 5">
    <name type="scientific">Brevibacterium rongguiense</name>
    <dbReference type="NCBI Taxonomy" id="2695267"/>
    <lineage>
        <taxon>Bacteria</taxon>
        <taxon>Bacillati</taxon>
        <taxon>Actinomycetota</taxon>
        <taxon>Actinomycetes</taxon>
        <taxon>Micrococcales</taxon>
        <taxon>Brevibacteriaceae</taxon>
        <taxon>Brevibacterium</taxon>
    </lineage>
</organism>
<dbReference type="Pfam" id="PF03061">
    <property type="entry name" value="4HBT"/>
    <property type="match status" value="1"/>
</dbReference>
<keyword evidence="2" id="KW-0378">Hydrolase</keyword>
<accession>A0A6N9H6Q9</accession>
<dbReference type="InterPro" id="IPR003736">
    <property type="entry name" value="PAAI_dom"/>
</dbReference>
<evidence type="ECO:0000256" key="1">
    <source>
        <dbReference type="ARBA" id="ARBA00008324"/>
    </source>
</evidence>
<dbReference type="PANTHER" id="PTHR42856">
    <property type="entry name" value="ACYL-COENZYME A THIOESTERASE PAAI"/>
    <property type="match status" value="1"/>
</dbReference>
<dbReference type="PANTHER" id="PTHR42856:SF1">
    <property type="entry name" value="ACYL-COENZYME A THIOESTERASE PAAI"/>
    <property type="match status" value="1"/>
</dbReference>
<dbReference type="NCBIfam" id="TIGR02286">
    <property type="entry name" value="PaaD"/>
    <property type="match status" value="1"/>
</dbReference>
<gene>
    <name evidence="4" type="primary">paaI</name>
    <name evidence="4" type="ORF">GSY69_07050</name>
</gene>
<proteinExistence type="inferred from homology"/>
<evidence type="ECO:0000313" key="5">
    <source>
        <dbReference type="Proteomes" id="UP000469215"/>
    </source>
</evidence>
<dbReference type="InterPro" id="IPR006683">
    <property type="entry name" value="Thioestr_dom"/>
</dbReference>
<evidence type="ECO:0000256" key="2">
    <source>
        <dbReference type="ARBA" id="ARBA00022801"/>
    </source>
</evidence>
<name>A0A6N9H6Q9_9MICO</name>
<dbReference type="SUPFAM" id="SSF54637">
    <property type="entry name" value="Thioesterase/thiol ester dehydrase-isomerase"/>
    <property type="match status" value="1"/>
</dbReference>
<dbReference type="GO" id="GO:0016289">
    <property type="term" value="F:acyl-CoA hydrolase activity"/>
    <property type="evidence" value="ECO:0007669"/>
    <property type="project" value="UniProtKB-ARBA"/>
</dbReference>
<dbReference type="AlphaFoldDB" id="A0A6N9H6Q9"/>
<comment type="caution">
    <text evidence="4">The sequence shown here is derived from an EMBL/GenBank/DDBJ whole genome shotgun (WGS) entry which is preliminary data.</text>
</comment>
<dbReference type="EMBL" id="WWEQ01000023">
    <property type="protein sequence ID" value="MYM19730.1"/>
    <property type="molecule type" value="Genomic_DNA"/>
</dbReference>
<dbReference type="FunFam" id="3.10.129.10:FF:000022">
    <property type="entry name" value="Phenylacetic acid degradation protein"/>
    <property type="match status" value="1"/>
</dbReference>